<evidence type="ECO:0000313" key="6">
    <source>
        <dbReference type="EMBL" id="QEX16047.1"/>
    </source>
</evidence>
<dbReference type="PANTHER" id="PTHR11986">
    <property type="entry name" value="AMINOTRANSFERASE CLASS III"/>
    <property type="match status" value="1"/>
</dbReference>
<dbReference type="GO" id="GO:0030170">
    <property type="term" value="F:pyridoxal phosphate binding"/>
    <property type="evidence" value="ECO:0007669"/>
    <property type="project" value="InterPro"/>
</dbReference>
<dbReference type="GO" id="GO:0008483">
    <property type="term" value="F:transaminase activity"/>
    <property type="evidence" value="ECO:0007669"/>
    <property type="project" value="UniProtKB-KW"/>
</dbReference>
<dbReference type="AlphaFoldDB" id="A0A5J6MG35"/>
<dbReference type="FunFam" id="3.40.640.10:FF:000004">
    <property type="entry name" value="Acetylornithine aminotransferase"/>
    <property type="match status" value="1"/>
</dbReference>
<proteinExistence type="inferred from homology"/>
<dbReference type="PIRSF" id="PIRSF000521">
    <property type="entry name" value="Transaminase_4ab_Lys_Orn"/>
    <property type="match status" value="1"/>
</dbReference>
<evidence type="ECO:0000256" key="3">
    <source>
        <dbReference type="ARBA" id="ARBA00022679"/>
    </source>
</evidence>
<dbReference type="SUPFAM" id="SSF53383">
    <property type="entry name" value="PLP-dependent transferases"/>
    <property type="match status" value="1"/>
</dbReference>
<gene>
    <name evidence="6" type="primary">argD</name>
    <name evidence="6" type="ORF">FRZ44_13390</name>
</gene>
<name>A0A5J6MG35_9PROT</name>
<protein>
    <submittedName>
        <fullName evidence="6">Acetylornithine/acetyl-lysine aminotransferase</fullName>
    </submittedName>
</protein>
<dbReference type="PROSITE" id="PS00600">
    <property type="entry name" value="AA_TRANSFER_CLASS_3"/>
    <property type="match status" value="1"/>
</dbReference>
<dbReference type="GO" id="GO:0042802">
    <property type="term" value="F:identical protein binding"/>
    <property type="evidence" value="ECO:0007669"/>
    <property type="project" value="TreeGrafter"/>
</dbReference>
<organism evidence="6 7">
    <name type="scientific">Hypericibacter terrae</name>
    <dbReference type="NCBI Taxonomy" id="2602015"/>
    <lineage>
        <taxon>Bacteria</taxon>
        <taxon>Pseudomonadati</taxon>
        <taxon>Pseudomonadota</taxon>
        <taxon>Alphaproteobacteria</taxon>
        <taxon>Rhodospirillales</taxon>
        <taxon>Dongiaceae</taxon>
        <taxon>Hypericibacter</taxon>
    </lineage>
</organism>
<keyword evidence="2 6" id="KW-0032">Aminotransferase</keyword>
<accession>A0A5J6MG35</accession>
<dbReference type="Pfam" id="PF00202">
    <property type="entry name" value="Aminotran_3"/>
    <property type="match status" value="1"/>
</dbReference>
<dbReference type="KEGG" id="htq:FRZ44_13390"/>
<comment type="similarity">
    <text evidence="5">Belongs to the class-III pyridoxal-phosphate-dependent aminotransferase family.</text>
</comment>
<dbReference type="CDD" id="cd00610">
    <property type="entry name" value="OAT_like"/>
    <property type="match status" value="1"/>
</dbReference>
<dbReference type="RefSeq" id="WP_151176447.1">
    <property type="nucleotide sequence ID" value="NZ_CP042906.1"/>
</dbReference>
<sequence length="419" mass="44290">MSRAADIVARLRKLEGGGLRTFSEDPPFVWERAEGCYVEDADGWRYLDLYGGFAVAATGYSHPRVVEAIQRQATTLMHCPSAHPSRVRAEFYEALASIAPPGLDRFLPAVTGAMANEMALLLARTRRPDGAIVSFAGSYFGRSIGTAGFAGKARYRDALGIPAGGPFVPFPYPLRHGDAATDLTMRALEELTGPGKRPLAAVILEPIQGNGGVVIPPADFFPRLRTFCDRVGALLIVDEIQSGCGRTGRFWAIEHSGVTPDLMTVGKGIGGGLATAAVMGRAEAMTWPPDSYTSTFLVNNLNLAAAVAAMGVMRDEQLPGRAASIGPAGLARFKAALADVEGVREVRGQGLWYAAELADAAWAARAVKLARERGVIVGRSGYDDSVIKLSPALIIGEAELHTGIDAAAGAIRDSRGTAR</sequence>
<dbReference type="PANTHER" id="PTHR11986:SF79">
    <property type="entry name" value="ACETYLORNITHINE AMINOTRANSFERASE, MITOCHONDRIAL"/>
    <property type="match status" value="1"/>
</dbReference>
<evidence type="ECO:0000256" key="2">
    <source>
        <dbReference type="ARBA" id="ARBA00022576"/>
    </source>
</evidence>
<comment type="cofactor">
    <cofactor evidence="1">
        <name>pyridoxal 5'-phosphate</name>
        <dbReference type="ChEBI" id="CHEBI:597326"/>
    </cofactor>
</comment>
<dbReference type="EMBL" id="CP042906">
    <property type="protein sequence ID" value="QEX16047.1"/>
    <property type="molecule type" value="Genomic_DNA"/>
</dbReference>
<dbReference type="InterPro" id="IPR005814">
    <property type="entry name" value="Aminotrans_3"/>
</dbReference>
<dbReference type="InterPro" id="IPR050103">
    <property type="entry name" value="Class-III_PLP-dep_AT"/>
</dbReference>
<dbReference type="InterPro" id="IPR015421">
    <property type="entry name" value="PyrdxlP-dep_Trfase_major"/>
</dbReference>
<dbReference type="InterPro" id="IPR015422">
    <property type="entry name" value="PyrdxlP-dep_Trfase_small"/>
</dbReference>
<dbReference type="Proteomes" id="UP000326202">
    <property type="component" value="Chromosome"/>
</dbReference>
<dbReference type="OrthoDB" id="9801834at2"/>
<evidence type="ECO:0000313" key="7">
    <source>
        <dbReference type="Proteomes" id="UP000326202"/>
    </source>
</evidence>
<keyword evidence="4 5" id="KW-0663">Pyridoxal phosphate</keyword>
<dbReference type="Gene3D" id="3.40.640.10">
    <property type="entry name" value="Type I PLP-dependent aspartate aminotransferase-like (Major domain)"/>
    <property type="match status" value="1"/>
</dbReference>
<evidence type="ECO:0000256" key="1">
    <source>
        <dbReference type="ARBA" id="ARBA00001933"/>
    </source>
</evidence>
<keyword evidence="3 6" id="KW-0808">Transferase</keyword>
<dbReference type="Gene3D" id="3.90.1150.10">
    <property type="entry name" value="Aspartate Aminotransferase, domain 1"/>
    <property type="match status" value="1"/>
</dbReference>
<dbReference type="InterPro" id="IPR015424">
    <property type="entry name" value="PyrdxlP-dep_Trfase"/>
</dbReference>
<dbReference type="InterPro" id="IPR049704">
    <property type="entry name" value="Aminotrans_3_PPA_site"/>
</dbReference>
<evidence type="ECO:0000256" key="4">
    <source>
        <dbReference type="ARBA" id="ARBA00022898"/>
    </source>
</evidence>
<reference evidence="6 7" key="1">
    <citation type="submission" date="2019-08" db="EMBL/GenBank/DDBJ databases">
        <title>Hyperibacter terrae gen. nov., sp. nov. and Hyperibacter viscosus sp. nov., two new members in the family Rhodospirillaceae isolated from the rhizosphere of Hypericum perforatum.</title>
        <authorList>
            <person name="Noviana Z."/>
        </authorList>
    </citation>
    <scope>NUCLEOTIDE SEQUENCE [LARGE SCALE GENOMIC DNA]</scope>
    <source>
        <strain evidence="6 7">R5913</strain>
    </source>
</reference>
<keyword evidence="7" id="KW-1185">Reference proteome</keyword>
<evidence type="ECO:0000256" key="5">
    <source>
        <dbReference type="RuleBase" id="RU003560"/>
    </source>
</evidence>